<keyword evidence="3" id="KW-1185">Reference proteome</keyword>
<comment type="caution">
    <text evidence="2">The sequence shown here is derived from an EMBL/GenBank/DDBJ whole genome shotgun (WGS) entry which is preliminary data.</text>
</comment>
<dbReference type="Proteomes" id="UP001202827">
    <property type="component" value="Unassembled WGS sequence"/>
</dbReference>
<feature type="transmembrane region" description="Helical" evidence="1">
    <location>
        <begin position="27"/>
        <end position="48"/>
    </location>
</feature>
<reference evidence="2 3" key="1">
    <citation type="submission" date="2022-04" db="EMBL/GenBank/DDBJ databases">
        <title>Rhizobium coralii sp. nov., isolated from coral Turbinaria peltata.</title>
        <authorList>
            <person name="Sun H."/>
        </authorList>
    </citation>
    <scope>NUCLEOTIDE SEQUENCE [LARGE SCALE GENOMIC DNA]</scope>
    <source>
        <strain evidence="2 3">NTR19</strain>
    </source>
</reference>
<feature type="transmembrane region" description="Helical" evidence="1">
    <location>
        <begin position="162"/>
        <end position="180"/>
    </location>
</feature>
<organism evidence="2 3">
    <name type="scientific">Neorhizobium turbinariae</name>
    <dbReference type="NCBI Taxonomy" id="2937795"/>
    <lineage>
        <taxon>Bacteria</taxon>
        <taxon>Pseudomonadati</taxon>
        <taxon>Pseudomonadota</taxon>
        <taxon>Alphaproteobacteria</taxon>
        <taxon>Hyphomicrobiales</taxon>
        <taxon>Rhizobiaceae</taxon>
        <taxon>Rhizobium/Agrobacterium group</taxon>
        <taxon>Neorhizobium</taxon>
    </lineage>
</organism>
<feature type="transmembrane region" description="Helical" evidence="1">
    <location>
        <begin position="60"/>
        <end position="80"/>
    </location>
</feature>
<sequence>MRDTDRMIDDLVRDLRPVPRHALRYRFLLGILPALAVSLLLMLAILGVRSDTPEALMLPVFWIKSAYNALIALVALWTTYHLARPDGGEGGFFKTGAAIVLAMAIAATIQLATSPPEAYEQLILGSSALHCPFLIFAFALPVFAGISWVLRKGAPANLRLTGFIAGIAAGAAGAWVYSWFCTENGMPFVLIWYSVGILLVGALGALAGPRLLRW</sequence>
<evidence type="ECO:0000313" key="3">
    <source>
        <dbReference type="Proteomes" id="UP001202827"/>
    </source>
</evidence>
<keyword evidence="1" id="KW-0472">Membrane</keyword>
<evidence type="ECO:0000313" key="2">
    <source>
        <dbReference type="EMBL" id="MCK8779647.1"/>
    </source>
</evidence>
<proteinExistence type="predicted"/>
<dbReference type="Pfam" id="PF06532">
    <property type="entry name" value="NrsF"/>
    <property type="match status" value="1"/>
</dbReference>
<dbReference type="InterPro" id="IPR009495">
    <property type="entry name" value="NrsF"/>
</dbReference>
<evidence type="ECO:0000256" key="1">
    <source>
        <dbReference type="SAM" id="Phobius"/>
    </source>
</evidence>
<name>A0ABT0IP62_9HYPH</name>
<feature type="transmembrane region" description="Helical" evidence="1">
    <location>
        <begin position="92"/>
        <end position="113"/>
    </location>
</feature>
<keyword evidence="1" id="KW-0812">Transmembrane</keyword>
<keyword evidence="1" id="KW-1133">Transmembrane helix</keyword>
<accession>A0ABT0IP62</accession>
<protein>
    <submittedName>
        <fullName evidence="2">DUF1109 domain-containing protein</fullName>
    </submittedName>
</protein>
<feature type="transmembrane region" description="Helical" evidence="1">
    <location>
        <begin position="133"/>
        <end position="150"/>
    </location>
</feature>
<gene>
    <name evidence="2" type="ORF">M0654_06565</name>
</gene>
<dbReference type="EMBL" id="JALPRY010000007">
    <property type="protein sequence ID" value="MCK8779647.1"/>
    <property type="molecule type" value="Genomic_DNA"/>
</dbReference>
<feature type="transmembrane region" description="Helical" evidence="1">
    <location>
        <begin position="186"/>
        <end position="208"/>
    </location>
</feature>